<dbReference type="EMBL" id="AQPX01000025">
    <property type="protein sequence ID" value="EON70931.1"/>
    <property type="molecule type" value="Genomic_DNA"/>
</dbReference>
<evidence type="ECO:0000313" key="2">
    <source>
        <dbReference type="Proteomes" id="UP000013911"/>
    </source>
</evidence>
<dbReference type="PATRIC" id="fig|1285586.5.peg.3793"/>
<gene>
    <name evidence="1" type="ORF">H131_18172</name>
</gene>
<dbReference type="Proteomes" id="UP000013911">
    <property type="component" value="Unassembled WGS sequence"/>
</dbReference>
<organism evidence="1 2">
    <name type="scientific">Lysinibacillus sphaericus OT4b.31</name>
    <dbReference type="NCBI Taxonomy" id="1285586"/>
    <lineage>
        <taxon>Bacteria</taxon>
        <taxon>Bacillati</taxon>
        <taxon>Bacillota</taxon>
        <taxon>Bacilli</taxon>
        <taxon>Bacillales</taxon>
        <taxon>Bacillaceae</taxon>
        <taxon>Lysinibacillus</taxon>
    </lineage>
</organism>
<name>R7ZAC0_LYSSH</name>
<accession>R7ZAC0</accession>
<dbReference type="HOGENOM" id="CLU_2633873_0_0_9"/>
<evidence type="ECO:0000313" key="1">
    <source>
        <dbReference type="EMBL" id="EON70931.1"/>
    </source>
</evidence>
<comment type="caution">
    <text evidence="1">The sequence shown here is derived from an EMBL/GenBank/DDBJ whole genome shotgun (WGS) entry which is preliminary data.</text>
</comment>
<sequence>MNITAKIIINVVTLSVLNIKGENDGEDLSDFKDETIWTKLRDEIFDSSLTIVLISSNMKEFFTSEEDQLSEHNLIVP</sequence>
<protein>
    <submittedName>
        <fullName evidence="1">Uncharacterized protein</fullName>
    </submittedName>
</protein>
<dbReference type="AlphaFoldDB" id="R7ZAC0"/>
<dbReference type="RefSeq" id="WP_010860555.1">
    <property type="nucleotide sequence ID" value="NZ_KB933398.1"/>
</dbReference>
<reference evidence="1 2" key="1">
    <citation type="submission" date="2013-04" db="EMBL/GenBank/DDBJ databases">
        <title>Draft genome of the heavy metal tolerant bacterium Lysinibacillus sphaericus strain OT4b.31.</title>
        <authorList>
            <person name="Pena-Montenegro T.D."/>
            <person name="Dussan J."/>
        </authorList>
    </citation>
    <scope>NUCLEOTIDE SEQUENCE [LARGE SCALE GENOMIC DNA]</scope>
    <source>
        <strain evidence="1 2">OT4b.31</strain>
    </source>
</reference>
<proteinExistence type="predicted"/>